<dbReference type="AlphaFoldDB" id="A0A9P5LDE6"/>
<evidence type="ECO:0000256" key="1">
    <source>
        <dbReference type="SAM" id="MobiDB-lite"/>
    </source>
</evidence>
<sequence>MCRTNFSIYQCTHCYQESPIPCDAVKPRRRGWFSCFFPDPPPCSEIRSYQYANGYCPSCVQLYRSARRIRSTRHVTPRKKRRTHDRERTRARDQARRLMEDAAAGETYHHHNSRAIAVNPAGLGQIYNFNPVMNNDSAQRTRRRSPSHAIVTNPRGIDEVYHSRPAMEYEANQQTHHHRNSRAIIKNPAGLDQIYTFNPVMEDNAGQQTRHHHNSRTAITDPMEIDQVYHSEPAMAARLELSVSPTSSVSPGSPGLVSPLTQSEANGPTWTL</sequence>
<reference evidence="2" key="1">
    <citation type="submission" date="2020-03" db="EMBL/GenBank/DDBJ databases">
        <title>Draft Genome Sequence of Cylindrodendrum hubeiense.</title>
        <authorList>
            <person name="Buettner E."/>
            <person name="Kellner H."/>
        </authorList>
    </citation>
    <scope>NUCLEOTIDE SEQUENCE</scope>
    <source>
        <strain evidence="2">IHI 201604</strain>
    </source>
</reference>
<dbReference type="OrthoDB" id="5101307at2759"/>
<feature type="region of interest" description="Disordered" evidence="1">
    <location>
        <begin position="71"/>
        <end position="93"/>
    </location>
</feature>
<name>A0A9P5LDE6_9HYPO</name>
<evidence type="ECO:0000313" key="3">
    <source>
        <dbReference type="Proteomes" id="UP000722485"/>
    </source>
</evidence>
<accession>A0A9P5LDE6</accession>
<feature type="compositionally biased region" description="Basic and acidic residues" evidence="1">
    <location>
        <begin position="84"/>
        <end position="93"/>
    </location>
</feature>
<feature type="compositionally biased region" description="Low complexity" evidence="1">
    <location>
        <begin position="242"/>
        <end position="261"/>
    </location>
</feature>
<protein>
    <submittedName>
        <fullName evidence="2">Uncharacterized protein</fullName>
    </submittedName>
</protein>
<comment type="caution">
    <text evidence="2">The sequence shown here is derived from an EMBL/GenBank/DDBJ whole genome shotgun (WGS) entry which is preliminary data.</text>
</comment>
<feature type="compositionally biased region" description="Basic residues" evidence="1">
    <location>
        <begin position="71"/>
        <end position="83"/>
    </location>
</feature>
<feature type="region of interest" description="Disordered" evidence="1">
    <location>
        <begin position="242"/>
        <end position="272"/>
    </location>
</feature>
<evidence type="ECO:0000313" key="2">
    <source>
        <dbReference type="EMBL" id="KAF7544761.1"/>
    </source>
</evidence>
<proteinExistence type="predicted"/>
<gene>
    <name evidence="2" type="ORF">G7Z17_g9703</name>
</gene>
<organism evidence="2 3">
    <name type="scientific">Cylindrodendrum hubeiense</name>
    <dbReference type="NCBI Taxonomy" id="595255"/>
    <lineage>
        <taxon>Eukaryota</taxon>
        <taxon>Fungi</taxon>
        <taxon>Dikarya</taxon>
        <taxon>Ascomycota</taxon>
        <taxon>Pezizomycotina</taxon>
        <taxon>Sordariomycetes</taxon>
        <taxon>Hypocreomycetidae</taxon>
        <taxon>Hypocreales</taxon>
        <taxon>Nectriaceae</taxon>
        <taxon>Cylindrodendrum</taxon>
    </lineage>
</organism>
<dbReference type="EMBL" id="JAANBB010000287">
    <property type="protein sequence ID" value="KAF7544761.1"/>
    <property type="molecule type" value="Genomic_DNA"/>
</dbReference>
<keyword evidence="3" id="KW-1185">Reference proteome</keyword>
<feature type="compositionally biased region" description="Polar residues" evidence="1">
    <location>
        <begin position="262"/>
        <end position="272"/>
    </location>
</feature>
<dbReference type="Proteomes" id="UP000722485">
    <property type="component" value="Unassembled WGS sequence"/>
</dbReference>